<protein>
    <submittedName>
        <fullName evidence="1">Unnamed protein product</fullName>
    </submittedName>
</protein>
<evidence type="ECO:0000313" key="2">
    <source>
        <dbReference type="Proteomes" id="UP001165101"/>
    </source>
</evidence>
<comment type="caution">
    <text evidence="1">The sequence shown here is derived from an EMBL/GenBank/DDBJ whole genome shotgun (WGS) entry which is preliminary data.</text>
</comment>
<reference evidence="1" key="1">
    <citation type="submission" date="2023-04" db="EMBL/GenBank/DDBJ databases">
        <title>Candida boidinii NBRC 1967.</title>
        <authorList>
            <person name="Ichikawa N."/>
            <person name="Sato H."/>
            <person name="Tonouchi N."/>
        </authorList>
    </citation>
    <scope>NUCLEOTIDE SEQUENCE</scope>
    <source>
        <strain evidence="1">NBRC 1967</strain>
    </source>
</reference>
<gene>
    <name evidence="1" type="ORF">Cboi01_000328400</name>
</gene>
<accession>A0ACB5TSA8</accession>
<proteinExistence type="predicted"/>
<dbReference type="Proteomes" id="UP001165101">
    <property type="component" value="Unassembled WGS sequence"/>
</dbReference>
<evidence type="ECO:0000313" key="1">
    <source>
        <dbReference type="EMBL" id="GME93818.1"/>
    </source>
</evidence>
<organism evidence="1 2">
    <name type="scientific">Candida boidinii</name>
    <name type="common">Yeast</name>
    <dbReference type="NCBI Taxonomy" id="5477"/>
    <lineage>
        <taxon>Eukaryota</taxon>
        <taxon>Fungi</taxon>
        <taxon>Dikarya</taxon>
        <taxon>Ascomycota</taxon>
        <taxon>Saccharomycotina</taxon>
        <taxon>Pichiomycetes</taxon>
        <taxon>Pichiales</taxon>
        <taxon>Pichiaceae</taxon>
        <taxon>Ogataea</taxon>
        <taxon>Ogataea/Candida clade</taxon>
    </lineage>
</organism>
<name>A0ACB5TSA8_CANBO</name>
<sequence>MLVPPDNFGLVEDGIYRCSKLDPLNHPFLLTLKLKAILLLDEENPGRLTKQYINEHGLKLYHLKNSSFNHHDDKKKSSSSADGDNTKDGSSGSGISGRDDNNGTRAISNSNRQNSKHSGKDKADKSGVNSNSTSGSSTSDKPSSSSSNEPKIIKMQDWMVLQPHVLIKAIQILLDYKNNHNILLVDRTEVVVGVLRHIQKWSYSSITNEYRLFSGNKSNYFIETFLELVSIELIPHDDDKEIEDVYSDNEETAIINDQYSGSNAFENQGLIESNSAKNLNVNSGGSYSNTSMLMRARRSFNEQNPGDNFTSKAPIPITGSSFSRRYSNTVIL</sequence>
<dbReference type="EMBL" id="BSXV01001748">
    <property type="protein sequence ID" value="GME93818.1"/>
    <property type="molecule type" value="Genomic_DNA"/>
</dbReference>
<keyword evidence="2" id="KW-1185">Reference proteome</keyword>